<feature type="domain" description="Integrase catalytic" evidence="2">
    <location>
        <begin position="295"/>
        <end position="501"/>
    </location>
</feature>
<sequence>MNNNLFVNDLIEWIDESGNNFVERILWIDEAYIIAFTIDINIKTGFPVSKKVSDIQEAINEDRALKLRTDPWARIVRDEDLSAKEKEIRDKYWDIISSIVIQEPSIYYRDKRGLLIKQVIEKYNNNRNEGKLVERSVYQIIRRYWQRGKDKNSLLPDYANSGGKGKIRASGEKKRGRPRKYAYEPDIGVGINITDEDKKIFRLAVTKFYHNQKENFLTTAYDLMIKNYYSEETIYDENGVKKHILISPDKRPTLTQFKYWYDVEQGDIRKKIISRKGAKKYALEHRAITGNSTMESIGPGSRYQIDATIADVYLVSAYNRNWIVGRPVIYVVIDVFSRMITGVYVGFEGPSWIGAMMALANAASDKVAFCKEYGIEITEDEWACHHIPDAILGDRGELAGMAVETLIPNLGIRIENAAPYRADWKGLVERHFGIIHGHIKPFVPGYIDKDFRERGARDYRLDSKLDIEQFTEIIIKIILYHNNENYLDNYPSSVSLREGDC</sequence>
<organism evidence="3 4">
    <name type="scientific">Dendronalium phyllosphericum CENA369</name>
    <dbReference type="NCBI Taxonomy" id="1725256"/>
    <lineage>
        <taxon>Bacteria</taxon>
        <taxon>Bacillati</taxon>
        <taxon>Cyanobacteriota</taxon>
        <taxon>Cyanophyceae</taxon>
        <taxon>Nostocales</taxon>
        <taxon>Nostocaceae</taxon>
        <taxon>Dendronalium</taxon>
        <taxon>Dendronalium phyllosphericum</taxon>
    </lineage>
</organism>
<protein>
    <submittedName>
        <fullName evidence="3">DDE-type integrase/transposase/recombinase</fullName>
    </submittedName>
</protein>
<evidence type="ECO:0000313" key="4">
    <source>
        <dbReference type="Proteomes" id="UP000662314"/>
    </source>
</evidence>
<evidence type="ECO:0000313" key="3">
    <source>
        <dbReference type="EMBL" id="MBH8578267.1"/>
    </source>
</evidence>
<name>A0A8J7IW56_9NOST</name>
<dbReference type="PROSITE" id="PS50994">
    <property type="entry name" value="INTEGRASE"/>
    <property type="match status" value="1"/>
</dbReference>
<evidence type="ECO:0000259" key="2">
    <source>
        <dbReference type="PROSITE" id="PS50994"/>
    </source>
</evidence>
<dbReference type="EMBL" id="JAECZA010000317">
    <property type="protein sequence ID" value="MBH8578267.1"/>
    <property type="molecule type" value="Genomic_DNA"/>
</dbReference>
<proteinExistence type="predicted"/>
<gene>
    <name evidence="3" type="ORF">I8752_36060</name>
</gene>
<dbReference type="SUPFAM" id="SSF53098">
    <property type="entry name" value="Ribonuclease H-like"/>
    <property type="match status" value="1"/>
</dbReference>
<feature type="region of interest" description="Disordered" evidence="1">
    <location>
        <begin position="156"/>
        <end position="178"/>
    </location>
</feature>
<comment type="caution">
    <text evidence="3">The sequence shown here is derived from an EMBL/GenBank/DDBJ whole genome shotgun (WGS) entry which is preliminary data.</text>
</comment>
<keyword evidence="4" id="KW-1185">Reference proteome</keyword>
<dbReference type="InterPro" id="IPR036397">
    <property type="entry name" value="RNaseH_sf"/>
</dbReference>
<dbReference type="InterPro" id="IPR001584">
    <property type="entry name" value="Integrase_cat-core"/>
</dbReference>
<dbReference type="Gene3D" id="3.30.420.10">
    <property type="entry name" value="Ribonuclease H-like superfamily/Ribonuclease H"/>
    <property type="match status" value="1"/>
</dbReference>
<reference evidence="3 4" key="1">
    <citation type="journal article" date="2021" name="Int. J. Syst. Evol. Microbiol.">
        <title>Amazonocrinis nigriterrae gen. nov., sp. nov., Atlanticothrix silvestris gen. nov., sp. nov. and Dendronalium phyllosphericum gen. nov., sp. nov., nostocacean cyanobacteria from Brazilian environments.</title>
        <authorList>
            <person name="Alvarenga D.O."/>
            <person name="Andreote A.P.D."/>
            <person name="Branco L.H.Z."/>
            <person name="Delbaje E."/>
            <person name="Cruz R.B."/>
            <person name="Varani A.M."/>
            <person name="Fiore M.F."/>
        </authorList>
    </citation>
    <scope>NUCLEOTIDE SEQUENCE [LARGE SCALE GENOMIC DNA]</scope>
    <source>
        <strain evidence="3 4">CENA369</strain>
    </source>
</reference>
<dbReference type="RefSeq" id="WP_214436935.1">
    <property type="nucleotide sequence ID" value="NZ_CAWPUQ010000257.1"/>
</dbReference>
<accession>A0A8J7IW56</accession>
<dbReference type="InterPro" id="IPR012337">
    <property type="entry name" value="RNaseH-like_sf"/>
</dbReference>
<evidence type="ECO:0000256" key="1">
    <source>
        <dbReference type="SAM" id="MobiDB-lite"/>
    </source>
</evidence>
<dbReference type="AlphaFoldDB" id="A0A8J7IW56"/>
<dbReference type="GO" id="GO:0003676">
    <property type="term" value="F:nucleic acid binding"/>
    <property type="evidence" value="ECO:0007669"/>
    <property type="project" value="InterPro"/>
</dbReference>
<dbReference type="GO" id="GO:0015074">
    <property type="term" value="P:DNA integration"/>
    <property type="evidence" value="ECO:0007669"/>
    <property type="project" value="InterPro"/>
</dbReference>
<dbReference type="Proteomes" id="UP000662314">
    <property type="component" value="Unassembled WGS sequence"/>
</dbReference>